<comment type="similarity">
    <text evidence="5">Belongs to the PINc/VapC protein family.</text>
</comment>
<keyword evidence="1 5" id="KW-1277">Toxin-antitoxin system</keyword>
<dbReference type="AlphaFoldDB" id="A0A4Y9T4X2"/>
<dbReference type="InterPro" id="IPR029060">
    <property type="entry name" value="PIN-like_dom_sf"/>
</dbReference>
<comment type="caution">
    <text evidence="7">The sequence shown here is derived from an EMBL/GenBank/DDBJ whole genome shotgun (WGS) entry which is preliminary data.</text>
</comment>
<evidence type="ECO:0000313" key="8">
    <source>
        <dbReference type="Proteomes" id="UP000297258"/>
    </source>
</evidence>
<evidence type="ECO:0000256" key="2">
    <source>
        <dbReference type="ARBA" id="ARBA00022722"/>
    </source>
</evidence>
<dbReference type="OrthoDB" id="557780at2"/>
<sequence>MRYVDTSVLVAYLTPEAGSEAADAFMRSAGSPLAISGWTEVELLSAIGLKIRTKQIELAMAHEVFDTYSRLVAPHLRRIAIEDVNHSQAALLLDGWATALRAADALHLAIAAAHDATVYTFDGGMAAAGKEFGIRAQLLTQPMAY</sequence>
<dbReference type="SUPFAM" id="SSF88723">
    <property type="entry name" value="PIN domain-like"/>
    <property type="match status" value="1"/>
</dbReference>
<dbReference type="InterPro" id="IPR002716">
    <property type="entry name" value="PIN_dom"/>
</dbReference>
<accession>A0A4Y9T4X2</accession>
<dbReference type="Proteomes" id="UP000297258">
    <property type="component" value="Unassembled WGS sequence"/>
</dbReference>
<evidence type="ECO:0000256" key="4">
    <source>
        <dbReference type="ARBA" id="ARBA00022801"/>
    </source>
</evidence>
<evidence type="ECO:0000256" key="1">
    <source>
        <dbReference type="ARBA" id="ARBA00022649"/>
    </source>
</evidence>
<protein>
    <recommendedName>
        <fullName evidence="5">Ribonuclease VapC</fullName>
        <shortName evidence="5">RNase VapC</shortName>
        <ecNumber evidence="5">3.1.-.-</ecNumber>
    </recommendedName>
    <alternativeName>
        <fullName evidence="5">Toxin VapC</fullName>
    </alternativeName>
</protein>
<dbReference type="EC" id="3.1.-.-" evidence="5"/>
<feature type="binding site" evidence="5">
    <location>
        <position position="5"/>
    </location>
    <ligand>
        <name>Mg(2+)</name>
        <dbReference type="ChEBI" id="CHEBI:18420"/>
    </ligand>
</feature>
<keyword evidence="8" id="KW-1185">Reference proteome</keyword>
<dbReference type="GO" id="GO:0090729">
    <property type="term" value="F:toxin activity"/>
    <property type="evidence" value="ECO:0007669"/>
    <property type="project" value="UniProtKB-KW"/>
</dbReference>
<dbReference type="EMBL" id="SPUM01000007">
    <property type="protein sequence ID" value="TFW35813.1"/>
    <property type="molecule type" value="Genomic_DNA"/>
</dbReference>
<organism evidence="7 8">
    <name type="scientific">Massilia horti</name>
    <dbReference type="NCBI Taxonomy" id="2562153"/>
    <lineage>
        <taxon>Bacteria</taxon>
        <taxon>Pseudomonadati</taxon>
        <taxon>Pseudomonadota</taxon>
        <taxon>Betaproteobacteria</taxon>
        <taxon>Burkholderiales</taxon>
        <taxon>Oxalobacteraceae</taxon>
        <taxon>Telluria group</taxon>
        <taxon>Massilia</taxon>
    </lineage>
</organism>
<evidence type="ECO:0000256" key="5">
    <source>
        <dbReference type="HAMAP-Rule" id="MF_00265"/>
    </source>
</evidence>
<dbReference type="Pfam" id="PF01850">
    <property type="entry name" value="PIN"/>
    <property type="match status" value="1"/>
</dbReference>
<comment type="cofactor">
    <cofactor evidence="5">
        <name>Mg(2+)</name>
        <dbReference type="ChEBI" id="CHEBI:18420"/>
    </cofactor>
</comment>
<dbReference type="GO" id="GO:0004540">
    <property type="term" value="F:RNA nuclease activity"/>
    <property type="evidence" value="ECO:0007669"/>
    <property type="project" value="InterPro"/>
</dbReference>
<dbReference type="InterPro" id="IPR022907">
    <property type="entry name" value="VapC_family"/>
</dbReference>
<dbReference type="RefSeq" id="WP_135187930.1">
    <property type="nucleotide sequence ID" value="NZ_SPUM01000007.1"/>
</dbReference>
<keyword evidence="5" id="KW-0460">Magnesium</keyword>
<keyword evidence="3 5" id="KW-0479">Metal-binding</keyword>
<evidence type="ECO:0000313" key="7">
    <source>
        <dbReference type="EMBL" id="TFW35813.1"/>
    </source>
</evidence>
<comment type="function">
    <text evidence="5">Toxic component of a toxin-antitoxin (TA) system. An RNase.</text>
</comment>
<dbReference type="HAMAP" id="MF_00265">
    <property type="entry name" value="VapC_Nob1"/>
    <property type="match status" value="1"/>
</dbReference>
<reference evidence="7 8" key="1">
    <citation type="submission" date="2019-03" db="EMBL/GenBank/DDBJ databases">
        <title>Draft genome of Massilia hortus sp. nov., a novel bacterial species of the Oxalobacteraceae family.</title>
        <authorList>
            <person name="Peta V."/>
            <person name="Raths R."/>
            <person name="Bucking H."/>
        </authorList>
    </citation>
    <scope>NUCLEOTIDE SEQUENCE [LARGE SCALE GENOMIC DNA]</scope>
    <source>
        <strain evidence="7 8">ONC3</strain>
    </source>
</reference>
<dbReference type="CDD" id="cd09874">
    <property type="entry name" value="PIN_MT3492-like"/>
    <property type="match status" value="1"/>
</dbReference>
<name>A0A4Y9T4X2_9BURK</name>
<feature type="domain" description="PIN" evidence="6">
    <location>
        <begin position="3"/>
        <end position="129"/>
    </location>
</feature>
<feature type="binding site" evidence="5">
    <location>
        <position position="104"/>
    </location>
    <ligand>
        <name>Mg(2+)</name>
        <dbReference type="ChEBI" id="CHEBI:18420"/>
    </ligand>
</feature>
<dbReference type="GO" id="GO:0000287">
    <property type="term" value="F:magnesium ion binding"/>
    <property type="evidence" value="ECO:0007669"/>
    <property type="project" value="UniProtKB-UniRule"/>
</dbReference>
<gene>
    <name evidence="5" type="primary">vapC</name>
    <name evidence="7" type="ORF">E4O92_01285</name>
</gene>
<keyword evidence="5" id="KW-0800">Toxin</keyword>
<dbReference type="Gene3D" id="3.40.50.1010">
    <property type="entry name" value="5'-nuclease"/>
    <property type="match status" value="1"/>
</dbReference>
<dbReference type="GO" id="GO:0016787">
    <property type="term" value="F:hydrolase activity"/>
    <property type="evidence" value="ECO:0007669"/>
    <property type="project" value="UniProtKB-KW"/>
</dbReference>
<evidence type="ECO:0000256" key="3">
    <source>
        <dbReference type="ARBA" id="ARBA00022723"/>
    </source>
</evidence>
<proteinExistence type="inferred from homology"/>
<evidence type="ECO:0000259" key="6">
    <source>
        <dbReference type="Pfam" id="PF01850"/>
    </source>
</evidence>
<keyword evidence="2 5" id="KW-0540">Nuclease</keyword>
<keyword evidence="4 5" id="KW-0378">Hydrolase</keyword>